<proteinExistence type="predicted"/>
<evidence type="ECO:0000313" key="2">
    <source>
        <dbReference type="Proteomes" id="UP001189429"/>
    </source>
</evidence>
<dbReference type="EMBL" id="CAUYUJ010017430">
    <property type="protein sequence ID" value="CAK0874764.1"/>
    <property type="molecule type" value="Genomic_DNA"/>
</dbReference>
<evidence type="ECO:0000313" key="1">
    <source>
        <dbReference type="EMBL" id="CAK0874764.1"/>
    </source>
</evidence>
<comment type="caution">
    <text evidence="1">The sequence shown here is derived from an EMBL/GenBank/DDBJ whole genome shotgun (WGS) entry which is preliminary data.</text>
</comment>
<feature type="non-terminal residue" evidence="1">
    <location>
        <position position="93"/>
    </location>
</feature>
<feature type="non-terminal residue" evidence="1">
    <location>
        <position position="1"/>
    </location>
</feature>
<organism evidence="1 2">
    <name type="scientific">Prorocentrum cordatum</name>
    <dbReference type="NCBI Taxonomy" id="2364126"/>
    <lineage>
        <taxon>Eukaryota</taxon>
        <taxon>Sar</taxon>
        <taxon>Alveolata</taxon>
        <taxon>Dinophyceae</taxon>
        <taxon>Prorocentrales</taxon>
        <taxon>Prorocentraceae</taxon>
        <taxon>Prorocentrum</taxon>
    </lineage>
</organism>
<gene>
    <name evidence="1" type="ORF">PCOR1329_LOCUS59572</name>
</gene>
<accession>A0ABN9VN34</accession>
<keyword evidence="2" id="KW-1185">Reference proteome</keyword>
<dbReference type="Proteomes" id="UP001189429">
    <property type="component" value="Unassembled WGS sequence"/>
</dbReference>
<protein>
    <submittedName>
        <fullName evidence="1">Uncharacterized protein</fullName>
    </submittedName>
</protein>
<reference evidence="1" key="1">
    <citation type="submission" date="2023-10" db="EMBL/GenBank/DDBJ databases">
        <authorList>
            <person name="Chen Y."/>
            <person name="Shah S."/>
            <person name="Dougan E. K."/>
            <person name="Thang M."/>
            <person name="Chan C."/>
        </authorList>
    </citation>
    <scope>NUCLEOTIDE SEQUENCE [LARGE SCALE GENOMIC DNA]</scope>
</reference>
<name>A0ABN9VN34_9DINO</name>
<sequence length="93" mass="9528">RRRRNLPQSGISGGSAVGASPLAFATPWQRPAAVSRAARLSRALRGEQRAAALARAERAVGEDFLLSSFCSSGGGVAQCLGGPGRAYSGDPCQ</sequence>